<dbReference type="SUPFAM" id="SSF143422">
    <property type="entry name" value="Transposase IS200-like"/>
    <property type="match status" value="1"/>
</dbReference>
<evidence type="ECO:0000313" key="2">
    <source>
        <dbReference type="EMBL" id="MFD0962961.1"/>
    </source>
</evidence>
<dbReference type="InterPro" id="IPR052715">
    <property type="entry name" value="RAYT_transposase"/>
</dbReference>
<feature type="domain" description="Transposase IS200-like" evidence="1">
    <location>
        <begin position="9"/>
        <end position="148"/>
    </location>
</feature>
<dbReference type="Proteomes" id="UP001596997">
    <property type="component" value="Unassembled WGS sequence"/>
</dbReference>
<proteinExistence type="predicted"/>
<sequence length="184" mass="21740">MSTKYKATEKEQAYFITITTVGWVDVFTRLSQKELLVASLKYCQKEKGLEIYAYCIMSSHIHMLCRATEGKVLSDVIRDFKKYTSKKIIKTIQEQPESRREWMLQYFKEACAHLKREQEYKVWQDGYHAEIVYSNKFIKEKVNYIHENPVKAKIVSNAEDYIFSSARNYADLGGELEIIKVYLF</sequence>
<evidence type="ECO:0000259" key="1">
    <source>
        <dbReference type="SMART" id="SM01321"/>
    </source>
</evidence>
<dbReference type="InterPro" id="IPR002686">
    <property type="entry name" value="Transposase_17"/>
</dbReference>
<dbReference type="Pfam" id="PF01797">
    <property type="entry name" value="Y1_Tnp"/>
    <property type="match status" value="1"/>
</dbReference>
<protein>
    <submittedName>
        <fullName evidence="2">Transposase</fullName>
    </submittedName>
</protein>
<dbReference type="EMBL" id="JBHTJM010000002">
    <property type="protein sequence ID" value="MFD0962961.1"/>
    <property type="molecule type" value="Genomic_DNA"/>
</dbReference>
<dbReference type="RefSeq" id="WP_377713150.1">
    <property type="nucleotide sequence ID" value="NZ_JBHTJM010000002.1"/>
</dbReference>
<dbReference type="PANTHER" id="PTHR36966">
    <property type="entry name" value="REP-ASSOCIATED TYROSINE TRANSPOSASE"/>
    <property type="match status" value="1"/>
</dbReference>
<reference evidence="3" key="1">
    <citation type="journal article" date="2019" name="Int. J. Syst. Evol. Microbiol.">
        <title>The Global Catalogue of Microorganisms (GCM) 10K type strain sequencing project: providing services to taxonomists for standard genome sequencing and annotation.</title>
        <authorList>
            <consortium name="The Broad Institute Genomics Platform"/>
            <consortium name="The Broad Institute Genome Sequencing Center for Infectious Disease"/>
            <person name="Wu L."/>
            <person name="Ma J."/>
        </authorList>
    </citation>
    <scope>NUCLEOTIDE SEQUENCE [LARGE SCALE GENOMIC DNA]</scope>
    <source>
        <strain evidence="3">CCUG 62114</strain>
    </source>
</reference>
<evidence type="ECO:0000313" key="3">
    <source>
        <dbReference type="Proteomes" id="UP001596997"/>
    </source>
</evidence>
<dbReference type="SMART" id="SM01321">
    <property type="entry name" value="Y1_Tnp"/>
    <property type="match status" value="1"/>
</dbReference>
<gene>
    <name evidence="2" type="ORF">ACFQ1O_02970</name>
</gene>
<dbReference type="InterPro" id="IPR036515">
    <property type="entry name" value="Transposase_17_sf"/>
</dbReference>
<accession>A0ABW3HZG6</accession>
<dbReference type="Gene3D" id="3.30.70.1290">
    <property type="entry name" value="Transposase IS200-like"/>
    <property type="match status" value="1"/>
</dbReference>
<keyword evidence="3" id="KW-1185">Reference proteome</keyword>
<dbReference type="PANTHER" id="PTHR36966:SF1">
    <property type="entry name" value="REP-ASSOCIATED TYROSINE TRANSPOSASE"/>
    <property type="match status" value="1"/>
</dbReference>
<dbReference type="NCBIfam" id="NF047646">
    <property type="entry name" value="REP_Tyr_transpos"/>
    <property type="match status" value="1"/>
</dbReference>
<comment type="caution">
    <text evidence="2">The sequence shown here is derived from an EMBL/GenBank/DDBJ whole genome shotgun (WGS) entry which is preliminary data.</text>
</comment>
<name>A0ABW3HZG6_9FLAO</name>
<organism evidence="2 3">
    <name type="scientific">Pseudofulvibacter geojedonensis</name>
    <dbReference type="NCBI Taxonomy" id="1123758"/>
    <lineage>
        <taxon>Bacteria</taxon>
        <taxon>Pseudomonadati</taxon>
        <taxon>Bacteroidota</taxon>
        <taxon>Flavobacteriia</taxon>
        <taxon>Flavobacteriales</taxon>
        <taxon>Flavobacteriaceae</taxon>
        <taxon>Pseudofulvibacter</taxon>
    </lineage>
</organism>